<proteinExistence type="inferred from homology"/>
<evidence type="ECO:0000256" key="1">
    <source>
        <dbReference type="ARBA" id="ARBA00000971"/>
    </source>
</evidence>
<dbReference type="GO" id="GO:0006457">
    <property type="term" value="P:protein folding"/>
    <property type="evidence" value="ECO:0007669"/>
    <property type="project" value="InterPro"/>
</dbReference>
<dbReference type="PANTHER" id="PTHR43811:SF19">
    <property type="entry name" value="39 KDA FK506-BINDING NUCLEAR PROTEIN"/>
    <property type="match status" value="1"/>
</dbReference>
<sequence length="209" mass="22523">MSYFTSLNAQTTLGNDTDSLSYAIGVSVAQSIKAQNIQPDLDIMKAAIADVLNDSELAIPAQLCGMYLQTYFQQAAEKVANENLKIGNDFLASNKTREGVMETATGLQYEILNAGDGAKPLSTDKVKVHYHGTLIDGTVFDSSVERGSPATFGVTQVIKGWVEALQMMPVGSKWKLFIPADLAYGPRGQGKIGPNSTLIFDVELLEIVQ</sequence>
<dbReference type="Gene3D" id="1.10.287.460">
    <property type="entry name" value="Peptidyl-prolyl cis-trans isomerase, FKBP-type, N-terminal domain"/>
    <property type="match status" value="1"/>
</dbReference>
<keyword evidence="5 6" id="KW-0413">Isomerase</keyword>
<dbReference type="EMBL" id="LGTQ01000009">
    <property type="protein sequence ID" value="KPM48161.1"/>
    <property type="molecule type" value="Genomic_DNA"/>
</dbReference>
<keyword evidence="4 6" id="KW-0697">Rotamase</keyword>
<evidence type="ECO:0000256" key="7">
    <source>
        <dbReference type="RuleBase" id="RU003915"/>
    </source>
</evidence>
<comment type="catalytic activity">
    <reaction evidence="1 6 7">
        <text>[protein]-peptidylproline (omega=180) = [protein]-peptidylproline (omega=0)</text>
        <dbReference type="Rhea" id="RHEA:16237"/>
        <dbReference type="Rhea" id="RHEA-COMP:10747"/>
        <dbReference type="Rhea" id="RHEA-COMP:10748"/>
        <dbReference type="ChEBI" id="CHEBI:83833"/>
        <dbReference type="ChEBI" id="CHEBI:83834"/>
        <dbReference type="EC" id="5.2.1.8"/>
    </reaction>
</comment>
<dbReference type="PROSITE" id="PS50059">
    <property type="entry name" value="FKBP_PPIASE"/>
    <property type="match status" value="1"/>
</dbReference>
<evidence type="ECO:0000256" key="4">
    <source>
        <dbReference type="ARBA" id="ARBA00023110"/>
    </source>
</evidence>
<evidence type="ECO:0000256" key="6">
    <source>
        <dbReference type="PROSITE-ProRule" id="PRU00277"/>
    </source>
</evidence>
<dbReference type="InterPro" id="IPR001179">
    <property type="entry name" value="PPIase_FKBP_dom"/>
</dbReference>
<dbReference type="AlphaFoldDB" id="A0A0P7BTP0"/>
<keyword evidence="10" id="KW-1185">Reference proteome</keyword>
<dbReference type="FunFam" id="3.10.50.40:FF:000045">
    <property type="entry name" value="Peptidyl-prolyl cis-trans isomerase"/>
    <property type="match status" value="1"/>
</dbReference>
<dbReference type="STRING" id="1605367.AFM12_12470"/>
<dbReference type="Gene3D" id="3.10.50.40">
    <property type="match status" value="1"/>
</dbReference>
<evidence type="ECO:0000256" key="2">
    <source>
        <dbReference type="ARBA" id="ARBA00006577"/>
    </source>
</evidence>
<keyword evidence="3" id="KW-0732">Signal</keyword>
<dbReference type="InterPro" id="IPR000774">
    <property type="entry name" value="PPIase_FKBP_N"/>
</dbReference>
<evidence type="ECO:0000313" key="10">
    <source>
        <dbReference type="Proteomes" id="UP000050454"/>
    </source>
</evidence>
<comment type="similarity">
    <text evidence="2 7">Belongs to the FKBP-type PPIase family.</text>
</comment>
<dbReference type="GO" id="GO:0003755">
    <property type="term" value="F:peptidyl-prolyl cis-trans isomerase activity"/>
    <property type="evidence" value="ECO:0007669"/>
    <property type="project" value="UniProtKB-UniRule"/>
</dbReference>
<dbReference type="InterPro" id="IPR036944">
    <property type="entry name" value="PPIase_FKBP_N_sf"/>
</dbReference>
<organism evidence="9 10">
    <name type="scientific">Jiulongibacter sediminis</name>
    <dbReference type="NCBI Taxonomy" id="1605367"/>
    <lineage>
        <taxon>Bacteria</taxon>
        <taxon>Pseudomonadati</taxon>
        <taxon>Bacteroidota</taxon>
        <taxon>Cytophagia</taxon>
        <taxon>Cytophagales</taxon>
        <taxon>Leadbetterellaceae</taxon>
        <taxon>Jiulongibacter</taxon>
    </lineage>
</organism>
<evidence type="ECO:0000256" key="5">
    <source>
        <dbReference type="ARBA" id="ARBA00023235"/>
    </source>
</evidence>
<gene>
    <name evidence="9" type="ORF">AFM12_12470</name>
</gene>
<feature type="domain" description="PPIase FKBP-type" evidence="8">
    <location>
        <begin position="123"/>
        <end position="208"/>
    </location>
</feature>
<evidence type="ECO:0000256" key="3">
    <source>
        <dbReference type="ARBA" id="ARBA00022729"/>
    </source>
</evidence>
<dbReference type="Pfam" id="PF00254">
    <property type="entry name" value="FKBP_C"/>
    <property type="match status" value="1"/>
</dbReference>
<dbReference type="EC" id="5.2.1.8" evidence="7"/>
<dbReference type="PANTHER" id="PTHR43811">
    <property type="entry name" value="FKBP-TYPE PEPTIDYL-PROLYL CIS-TRANS ISOMERASE FKPA"/>
    <property type="match status" value="1"/>
</dbReference>
<name>A0A0P7BTP0_9BACT</name>
<dbReference type="Pfam" id="PF01346">
    <property type="entry name" value="FKBP_N"/>
    <property type="match status" value="1"/>
</dbReference>
<evidence type="ECO:0000259" key="8">
    <source>
        <dbReference type="PROSITE" id="PS50059"/>
    </source>
</evidence>
<accession>A0A0P7BTP0</accession>
<dbReference type="SUPFAM" id="SSF54534">
    <property type="entry name" value="FKBP-like"/>
    <property type="match status" value="1"/>
</dbReference>
<reference evidence="9 10" key="1">
    <citation type="submission" date="2015-07" db="EMBL/GenBank/DDBJ databases">
        <title>The draft genome sequence of Leadbetterella sp. JN14-9.</title>
        <authorList>
            <person name="Liu Y."/>
            <person name="Du J."/>
            <person name="Shao Z."/>
        </authorList>
    </citation>
    <scope>NUCLEOTIDE SEQUENCE [LARGE SCALE GENOMIC DNA]</scope>
    <source>
        <strain evidence="9 10">JN14-9</strain>
    </source>
</reference>
<dbReference type="InterPro" id="IPR046357">
    <property type="entry name" value="PPIase_dom_sf"/>
</dbReference>
<evidence type="ECO:0000313" key="9">
    <source>
        <dbReference type="EMBL" id="KPM48161.1"/>
    </source>
</evidence>
<protein>
    <recommendedName>
        <fullName evidence="7">Peptidyl-prolyl cis-trans isomerase</fullName>
        <ecNumber evidence="7">5.2.1.8</ecNumber>
    </recommendedName>
</protein>
<dbReference type="Proteomes" id="UP000050454">
    <property type="component" value="Unassembled WGS sequence"/>
</dbReference>
<comment type="caution">
    <text evidence="9">The sequence shown here is derived from an EMBL/GenBank/DDBJ whole genome shotgun (WGS) entry which is preliminary data.</text>
</comment>